<dbReference type="GO" id="GO:0051539">
    <property type="term" value="F:4 iron, 4 sulfur cluster binding"/>
    <property type="evidence" value="ECO:0007669"/>
    <property type="project" value="TreeGrafter"/>
</dbReference>
<accession>A0A831YEP9</accession>
<dbReference type="InterPro" id="IPR035903">
    <property type="entry name" value="HesB-like_dom_sf"/>
</dbReference>
<evidence type="ECO:0000313" key="2">
    <source>
        <dbReference type="EMBL" id="HEV09481.1"/>
    </source>
</evidence>
<dbReference type="Pfam" id="PF01521">
    <property type="entry name" value="Fe-S_biosyn"/>
    <property type="match status" value="1"/>
</dbReference>
<comment type="caution">
    <text evidence="2">The sequence shown here is derived from an EMBL/GenBank/DDBJ whole genome shotgun (WGS) entry which is preliminary data.</text>
</comment>
<reference evidence="2" key="1">
    <citation type="journal article" date="2020" name="mSystems">
        <title>Genome- and Community-Level Interaction Insights into Carbon Utilization and Element Cycling Functions of Hydrothermarchaeota in Hydrothermal Sediment.</title>
        <authorList>
            <person name="Zhou Z."/>
            <person name="Liu Y."/>
            <person name="Xu W."/>
            <person name="Pan J."/>
            <person name="Luo Z.H."/>
            <person name="Li M."/>
        </authorList>
    </citation>
    <scope>NUCLEOTIDE SEQUENCE [LARGE SCALE GENOMIC DNA]</scope>
    <source>
        <strain evidence="2">SpSt-1257</strain>
    </source>
</reference>
<protein>
    <submittedName>
        <fullName evidence="2">Iron-sulfur cluster assembly accessory protein</fullName>
    </submittedName>
</protein>
<name>A0A831YEP9_9AQUI</name>
<evidence type="ECO:0000259" key="1">
    <source>
        <dbReference type="Pfam" id="PF01521"/>
    </source>
</evidence>
<dbReference type="PROSITE" id="PS01152">
    <property type="entry name" value="HESB"/>
    <property type="match status" value="1"/>
</dbReference>
<gene>
    <name evidence="2" type="ORF">ENO34_03680</name>
</gene>
<feature type="domain" description="Core" evidence="1">
    <location>
        <begin position="7"/>
        <end position="109"/>
    </location>
</feature>
<sequence>MQTQTVKFTVTETAAKEIKRIADENQIENPILRVRVVPGGCSGFQYAMGFDDEISENDRVVEAEHGIKIVIDEFSAPYINGAVLDYVMDFMGGGFTIKNPNAVSSCGCGSSFSCG</sequence>
<dbReference type="PANTHER" id="PTHR43011">
    <property type="entry name" value="IRON-SULFUR CLUSTER ASSEMBLY 2 HOMOLOG, MITOCHONDRIAL"/>
    <property type="match status" value="1"/>
</dbReference>
<organism evidence="2">
    <name type="scientific">Sulfurihydrogenibium azorense</name>
    <dbReference type="NCBI Taxonomy" id="309806"/>
    <lineage>
        <taxon>Bacteria</taxon>
        <taxon>Pseudomonadati</taxon>
        <taxon>Aquificota</taxon>
        <taxon>Aquificia</taxon>
        <taxon>Aquificales</taxon>
        <taxon>Hydrogenothermaceae</taxon>
        <taxon>Sulfurihydrogenibium</taxon>
    </lineage>
</organism>
<dbReference type="GO" id="GO:0016226">
    <property type="term" value="P:iron-sulfur cluster assembly"/>
    <property type="evidence" value="ECO:0007669"/>
    <property type="project" value="InterPro"/>
</dbReference>
<dbReference type="Proteomes" id="UP000885621">
    <property type="component" value="Unassembled WGS sequence"/>
</dbReference>
<dbReference type="InterPro" id="IPR000361">
    <property type="entry name" value="ATAP_core_dom"/>
</dbReference>
<dbReference type="InterPro" id="IPR017870">
    <property type="entry name" value="FeS_cluster_insertion_CS"/>
</dbReference>
<dbReference type="SUPFAM" id="SSF89360">
    <property type="entry name" value="HesB-like domain"/>
    <property type="match status" value="1"/>
</dbReference>
<dbReference type="AlphaFoldDB" id="A0A831YEP9"/>
<dbReference type="NCBIfam" id="TIGR00049">
    <property type="entry name" value="iron-sulfur cluster assembly accessory protein"/>
    <property type="match status" value="1"/>
</dbReference>
<dbReference type="GO" id="GO:0005506">
    <property type="term" value="F:iron ion binding"/>
    <property type="evidence" value="ECO:0007669"/>
    <property type="project" value="TreeGrafter"/>
</dbReference>
<dbReference type="InterPro" id="IPR016092">
    <property type="entry name" value="ATAP"/>
</dbReference>
<proteinExistence type="predicted"/>
<dbReference type="GO" id="GO:0051537">
    <property type="term" value="F:2 iron, 2 sulfur cluster binding"/>
    <property type="evidence" value="ECO:0007669"/>
    <property type="project" value="TreeGrafter"/>
</dbReference>
<dbReference type="PANTHER" id="PTHR43011:SF1">
    <property type="entry name" value="IRON-SULFUR CLUSTER ASSEMBLY 2 HOMOLOG, MITOCHONDRIAL"/>
    <property type="match status" value="1"/>
</dbReference>
<dbReference type="EMBL" id="DSFC01000211">
    <property type="protein sequence ID" value="HEV09481.1"/>
    <property type="molecule type" value="Genomic_DNA"/>
</dbReference>
<dbReference type="Gene3D" id="2.60.300.12">
    <property type="entry name" value="HesB-like domain"/>
    <property type="match status" value="1"/>
</dbReference>